<keyword evidence="3" id="KW-1185">Reference proteome</keyword>
<comment type="caution">
    <text evidence="2">The sequence shown here is derived from an EMBL/GenBank/DDBJ whole genome shotgun (WGS) entry which is preliminary data.</text>
</comment>
<evidence type="ECO:0000313" key="3">
    <source>
        <dbReference type="Proteomes" id="UP001430306"/>
    </source>
</evidence>
<dbReference type="RefSeq" id="WP_230276824.1">
    <property type="nucleotide sequence ID" value="NZ_JAJKFW010000064.1"/>
</dbReference>
<dbReference type="EMBL" id="JAJKFW010000064">
    <property type="protein sequence ID" value="MCC9645184.1"/>
    <property type="molecule type" value="Genomic_DNA"/>
</dbReference>
<dbReference type="Proteomes" id="UP001430306">
    <property type="component" value="Unassembled WGS sequence"/>
</dbReference>
<feature type="region of interest" description="Disordered" evidence="1">
    <location>
        <begin position="197"/>
        <end position="216"/>
    </location>
</feature>
<evidence type="ECO:0000313" key="2">
    <source>
        <dbReference type="EMBL" id="MCC9645184.1"/>
    </source>
</evidence>
<organism evidence="2 3">
    <name type="scientific">Rhodopirellula halodulae</name>
    <dbReference type="NCBI Taxonomy" id="2894198"/>
    <lineage>
        <taxon>Bacteria</taxon>
        <taxon>Pseudomonadati</taxon>
        <taxon>Planctomycetota</taxon>
        <taxon>Planctomycetia</taxon>
        <taxon>Pirellulales</taxon>
        <taxon>Pirellulaceae</taxon>
        <taxon>Rhodopirellula</taxon>
    </lineage>
</organism>
<protein>
    <submittedName>
        <fullName evidence="2">Uncharacterized protein</fullName>
    </submittedName>
</protein>
<sequence>MARQYPRVDLLLGSNKQPTDDNSFSYRYAIAAWILLAANGCISQTELKRQLEEQRTTLESRHETDKSWAVSSAISQTRATLNATHQEEIQRLNAQHSEELASIAVENEAAIASLKKTHETKIAELTQRHEKKLASELEKTRVQAIKDSETKQWLAANVANIGKHQAFTWAVVSLGVAALYLSINRRMGSLITEMKQGQDLGPVSDGGSTEKGGGAS</sequence>
<accession>A0ABS8NNL5</accession>
<name>A0ABS8NNL5_9BACT</name>
<evidence type="ECO:0000256" key="1">
    <source>
        <dbReference type="SAM" id="MobiDB-lite"/>
    </source>
</evidence>
<gene>
    <name evidence="2" type="ORF">LOC71_23135</name>
</gene>
<proteinExistence type="predicted"/>
<reference evidence="2" key="1">
    <citation type="submission" date="2021-11" db="EMBL/GenBank/DDBJ databases">
        <title>Genome sequence.</title>
        <authorList>
            <person name="Sun Q."/>
        </authorList>
    </citation>
    <scope>NUCLEOTIDE SEQUENCE</scope>
    <source>
        <strain evidence="2">JC740</strain>
    </source>
</reference>